<dbReference type="InterPro" id="IPR032466">
    <property type="entry name" value="Metal_Hydrolase"/>
</dbReference>
<dbReference type="InterPro" id="IPR006330">
    <property type="entry name" value="Ado/ade_deaminase"/>
</dbReference>
<dbReference type="Proteomes" id="UP000002985">
    <property type="component" value="Unassembled WGS sequence"/>
</dbReference>
<dbReference type="PANTHER" id="PTHR11409">
    <property type="entry name" value="ADENOSINE DEAMINASE"/>
    <property type="match status" value="1"/>
</dbReference>
<keyword evidence="4" id="KW-0479">Metal-binding</keyword>
<evidence type="ECO:0000256" key="4">
    <source>
        <dbReference type="ARBA" id="ARBA00022723"/>
    </source>
</evidence>
<evidence type="ECO:0000259" key="7">
    <source>
        <dbReference type="Pfam" id="PF00962"/>
    </source>
</evidence>
<evidence type="ECO:0000256" key="6">
    <source>
        <dbReference type="ARBA" id="ARBA00022833"/>
    </source>
</evidence>
<dbReference type="PANTHER" id="PTHR11409:SF43">
    <property type="entry name" value="ADENOSINE DEAMINASE"/>
    <property type="match status" value="1"/>
</dbReference>
<evidence type="ECO:0000313" key="8">
    <source>
        <dbReference type="EMBL" id="GAB63407.1"/>
    </source>
</evidence>
<dbReference type="GO" id="GO:0004000">
    <property type="term" value="F:adenosine deaminase activity"/>
    <property type="evidence" value="ECO:0007669"/>
    <property type="project" value="TreeGrafter"/>
</dbReference>
<dbReference type="GO" id="GO:0005829">
    <property type="term" value="C:cytosol"/>
    <property type="evidence" value="ECO:0007669"/>
    <property type="project" value="TreeGrafter"/>
</dbReference>
<dbReference type="Gene3D" id="3.20.20.140">
    <property type="entry name" value="Metal-dependent hydrolases"/>
    <property type="match status" value="1"/>
</dbReference>
<dbReference type="GO" id="GO:0046103">
    <property type="term" value="P:inosine biosynthetic process"/>
    <property type="evidence" value="ECO:0007669"/>
    <property type="project" value="TreeGrafter"/>
</dbReference>
<comment type="similarity">
    <text evidence="2">Belongs to the metallo-dependent hydrolases superfamily. Adenosine and AMP deaminases family.</text>
</comment>
<keyword evidence="6" id="KW-0862">Zinc</keyword>
<protein>
    <recommendedName>
        <fullName evidence="3">adenosine deaminase</fullName>
        <ecNumber evidence="3">3.5.4.4</ecNumber>
    </recommendedName>
</protein>
<dbReference type="GO" id="GO:0006154">
    <property type="term" value="P:adenosine catabolic process"/>
    <property type="evidence" value="ECO:0007669"/>
    <property type="project" value="TreeGrafter"/>
</dbReference>
<dbReference type="Pfam" id="PF00962">
    <property type="entry name" value="A_deaminase"/>
    <property type="match status" value="1"/>
</dbReference>
<dbReference type="GO" id="GO:0046872">
    <property type="term" value="F:metal ion binding"/>
    <property type="evidence" value="ECO:0007669"/>
    <property type="project" value="UniProtKB-KW"/>
</dbReference>
<organism evidence="8 9">
    <name type="scientific">Candidatus Jettenia caeni</name>
    <dbReference type="NCBI Taxonomy" id="247490"/>
    <lineage>
        <taxon>Bacteria</taxon>
        <taxon>Pseudomonadati</taxon>
        <taxon>Planctomycetota</taxon>
        <taxon>Candidatus Brocadiia</taxon>
        <taxon>Candidatus Brocadiales</taxon>
        <taxon>Candidatus Brocadiaceae</taxon>
        <taxon>Candidatus Jettenia</taxon>
    </lineage>
</organism>
<evidence type="ECO:0000256" key="2">
    <source>
        <dbReference type="ARBA" id="ARBA00006676"/>
    </source>
</evidence>
<comment type="caution">
    <text evidence="8">The sequence shown here is derived from an EMBL/GenBank/DDBJ whole genome shotgun (WGS) entry which is preliminary data.</text>
</comment>
<accession>I3INW2</accession>
<evidence type="ECO:0000256" key="1">
    <source>
        <dbReference type="ARBA" id="ARBA00001947"/>
    </source>
</evidence>
<feature type="domain" description="Adenosine deaminase" evidence="7">
    <location>
        <begin position="353"/>
        <end position="537"/>
    </location>
</feature>
<reference evidence="8 9" key="1">
    <citation type="journal article" date="2012" name="FEBS Lett.">
        <title>Anammox organism KSU-1 expresses a NirK-type copper-containing nitrite reductase instead of a NirS-type with cytochrome cd1.</title>
        <authorList>
            <person name="Hira D."/>
            <person name="Toh H."/>
            <person name="Migita C.T."/>
            <person name="Okubo H."/>
            <person name="Nishiyama T."/>
            <person name="Hattori M."/>
            <person name="Furukawa K."/>
            <person name="Fujii T."/>
        </authorList>
    </citation>
    <scope>NUCLEOTIDE SEQUENCE [LARGE SCALE GENOMIC DNA]</scope>
</reference>
<evidence type="ECO:0000256" key="5">
    <source>
        <dbReference type="ARBA" id="ARBA00022801"/>
    </source>
</evidence>
<dbReference type="OrthoDB" id="9779574at2"/>
<dbReference type="EMBL" id="BAFH01000004">
    <property type="protein sequence ID" value="GAB63407.1"/>
    <property type="molecule type" value="Genomic_DNA"/>
</dbReference>
<dbReference type="GO" id="GO:0043103">
    <property type="term" value="P:hypoxanthine salvage"/>
    <property type="evidence" value="ECO:0007669"/>
    <property type="project" value="TreeGrafter"/>
</dbReference>
<comment type="cofactor">
    <cofactor evidence="1">
        <name>Zn(2+)</name>
        <dbReference type="ChEBI" id="CHEBI:29105"/>
    </cofactor>
</comment>
<evidence type="ECO:0000256" key="3">
    <source>
        <dbReference type="ARBA" id="ARBA00012784"/>
    </source>
</evidence>
<dbReference type="InterPro" id="IPR001365">
    <property type="entry name" value="A_deaminase_dom"/>
</dbReference>
<dbReference type="EC" id="3.5.4.4" evidence="3"/>
<keyword evidence="5" id="KW-0378">Hydrolase</keyword>
<dbReference type="STRING" id="247490.KSU1_D0098"/>
<gene>
    <name evidence="8" type="ORF">KSU1_D0098</name>
</gene>
<evidence type="ECO:0000313" key="9">
    <source>
        <dbReference type="Proteomes" id="UP000002985"/>
    </source>
</evidence>
<dbReference type="eggNOG" id="COG1816">
    <property type="taxonomic scope" value="Bacteria"/>
</dbReference>
<name>I3INW2_9BACT</name>
<dbReference type="SUPFAM" id="SSF51556">
    <property type="entry name" value="Metallo-dependent hydrolases"/>
    <property type="match status" value="1"/>
</dbReference>
<sequence length="586" mass="66902">MKLLSALGENYDVIIEMVDFLNGDFEYSEAARKIKGSFIEPMDELVLLCTTHTTAVFDDLKAILSIEYPDISLNNIDLEIQDITNVRDDEKIRNTIFNTVERYQKDKLIVSSAGRKDITQRIVEAGYIYGFYGYLSITLSAEFFHLKNTPGGLKDYQIARKYPEHLIINWYPLSTLLRRRYYLPETTQVDIQQSNYDIQKEPDLIQNFSALYSLPLMIIQRLKSEKIGVDKKYEQKDYTWLRALPKTDLHCHFGGAAGPEELKTIAEAILGDTFAKERWRTEIQSVEKKLRNCSLEEELYKRKGTTQKHPLHYLEEYYKEIYPGLPVFLINTVQLSILSVNEISRLMRQTPAQPNTYESDTDTEGLELYMDAGNFGGSMLFQTKTALETAMHCLLEASLKDNIRYLEVRISPMNYCTAGLTASEVMNTLIETSAQFISAHPAITVNFIIIATRHKDRANISKNISTAIVFSENKSKNAVNMELPSEYISSPHVCGVDLAGKERGFSPMQFIDLFQPLHHHFIKVTIHAGETESSQNILGSPLPPSCKKNRAWTETVPGQENDGISSRFTHLTGNVPYFKCQNMWIL</sequence>
<keyword evidence="9" id="KW-1185">Reference proteome</keyword>
<proteinExistence type="inferred from homology"/>
<dbReference type="AlphaFoldDB" id="I3INW2"/>